<dbReference type="PROSITE" id="PS00041">
    <property type="entry name" value="HTH_ARAC_FAMILY_1"/>
    <property type="match status" value="1"/>
</dbReference>
<evidence type="ECO:0000256" key="1">
    <source>
        <dbReference type="ARBA" id="ARBA00023015"/>
    </source>
</evidence>
<accession>A0A6G9RK10</accession>
<proteinExistence type="predicted"/>
<feature type="domain" description="HTH araC/xylS-type" evidence="4">
    <location>
        <begin position="148"/>
        <end position="248"/>
    </location>
</feature>
<protein>
    <submittedName>
        <fullName evidence="5">Helix-turn-helix domain-containing protein</fullName>
    </submittedName>
</protein>
<dbReference type="SMART" id="SM00342">
    <property type="entry name" value="HTH_ARAC"/>
    <property type="match status" value="1"/>
</dbReference>
<dbReference type="GO" id="GO:0043565">
    <property type="term" value="F:sequence-specific DNA binding"/>
    <property type="evidence" value="ECO:0007669"/>
    <property type="project" value="InterPro"/>
</dbReference>
<keyword evidence="6" id="KW-1185">Reference proteome</keyword>
<name>A0A6G9RK10_9ENTR</name>
<keyword evidence="3" id="KW-0804">Transcription</keyword>
<evidence type="ECO:0000256" key="3">
    <source>
        <dbReference type="ARBA" id="ARBA00023163"/>
    </source>
</evidence>
<dbReference type="InterPro" id="IPR018062">
    <property type="entry name" value="HTH_AraC-typ_CS"/>
</dbReference>
<dbReference type="KEGG" id="kgn:GY169_10220"/>
<dbReference type="PANTHER" id="PTHR43280">
    <property type="entry name" value="ARAC-FAMILY TRANSCRIPTIONAL REGULATOR"/>
    <property type="match status" value="1"/>
</dbReference>
<dbReference type="GO" id="GO:0003700">
    <property type="term" value="F:DNA-binding transcription factor activity"/>
    <property type="evidence" value="ECO:0007669"/>
    <property type="project" value="InterPro"/>
</dbReference>
<dbReference type="PANTHER" id="PTHR43280:SF2">
    <property type="entry name" value="HTH-TYPE TRANSCRIPTIONAL REGULATOR EXSA"/>
    <property type="match status" value="1"/>
</dbReference>
<evidence type="ECO:0000313" key="5">
    <source>
        <dbReference type="EMBL" id="QIR27152.1"/>
    </source>
</evidence>
<sequence>MMKIAIRNNKLAAGDEITFAGHSLLYIATGSDGCNLNILSRAQESVKFIGGNQQGMLVLKPCTLAIESGQLNYSSVKFPFLVKLQVFIDRARKHQKTYDEFSPYGYLPAELGPRPSLRKVEYWFLNQIFMQTDGVNQFSSVLQHNEWYNLVEFLLDESCGNNTQHLRLLCERYGLSASHFRRLARVALGKTAKVELRDWRLVRALFDMLEGNHNLTTIAMNHGYSSLSHFSNEVKEAFGVSPRNLKKVLYVS</sequence>
<evidence type="ECO:0000256" key="2">
    <source>
        <dbReference type="ARBA" id="ARBA00023125"/>
    </source>
</evidence>
<dbReference type="InterPro" id="IPR009057">
    <property type="entry name" value="Homeodomain-like_sf"/>
</dbReference>
<keyword evidence="2" id="KW-0238">DNA-binding</keyword>
<organism evidence="5 6">
    <name type="scientific">Kluyvera genomosp. 3</name>
    <dbReference type="NCBI Taxonomy" id="2774055"/>
    <lineage>
        <taxon>Bacteria</taxon>
        <taxon>Pseudomonadati</taxon>
        <taxon>Pseudomonadota</taxon>
        <taxon>Gammaproteobacteria</taxon>
        <taxon>Enterobacterales</taxon>
        <taxon>Enterobacteriaceae</taxon>
        <taxon>Kluyvera</taxon>
    </lineage>
</organism>
<dbReference type="SUPFAM" id="SSF46689">
    <property type="entry name" value="Homeodomain-like"/>
    <property type="match status" value="1"/>
</dbReference>
<keyword evidence="1" id="KW-0805">Transcription regulation</keyword>
<dbReference type="RefSeq" id="WP_167575672.1">
    <property type="nucleotide sequence ID" value="NZ_CP050321.1"/>
</dbReference>
<gene>
    <name evidence="5" type="ORF">GY169_10220</name>
</gene>
<reference evidence="5 6" key="1">
    <citation type="submission" date="2020-02" db="EMBL/GenBank/DDBJ databases">
        <title>Whole genome PO2S7.</title>
        <authorList>
            <person name="Singha K.M."/>
        </authorList>
    </citation>
    <scope>NUCLEOTIDE SEQUENCE [LARGE SCALE GENOMIC DNA]</scope>
    <source>
        <strain evidence="5 6">PO2S7</strain>
    </source>
</reference>
<dbReference type="InterPro" id="IPR018060">
    <property type="entry name" value="HTH_AraC"/>
</dbReference>
<dbReference type="PROSITE" id="PS01124">
    <property type="entry name" value="HTH_ARAC_FAMILY_2"/>
    <property type="match status" value="1"/>
</dbReference>
<dbReference type="Proteomes" id="UP000503580">
    <property type="component" value="Chromosome"/>
</dbReference>
<dbReference type="Gene3D" id="1.10.10.60">
    <property type="entry name" value="Homeodomain-like"/>
    <property type="match status" value="1"/>
</dbReference>
<evidence type="ECO:0000259" key="4">
    <source>
        <dbReference type="PROSITE" id="PS01124"/>
    </source>
</evidence>
<dbReference type="EMBL" id="CP050321">
    <property type="protein sequence ID" value="QIR27152.1"/>
    <property type="molecule type" value="Genomic_DNA"/>
</dbReference>
<dbReference type="AlphaFoldDB" id="A0A6G9RK10"/>
<dbReference type="Pfam" id="PF12833">
    <property type="entry name" value="HTH_18"/>
    <property type="match status" value="1"/>
</dbReference>
<evidence type="ECO:0000313" key="6">
    <source>
        <dbReference type="Proteomes" id="UP000503580"/>
    </source>
</evidence>